<gene>
    <name evidence="4" type="ORF">LtaPh_3217600</name>
</gene>
<feature type="region of interest" description="Disordered" evidence="3">
    <location>
        <begin position="61"/>
        <end position="147"/>
    </location>
</feature>
<comment type="caution">
    <text evidence="4">The sequence shown here is derived from an EMBL/GenBank/DDBJ whole genome shotgun (WGS) entry which is preliminary data.</text>
</comment>
<sequence length="923" mass="99592">MEPRKVVEKVHPKLSPSPEMPTGEQAQLRSLRSSRASSEARSERGLACQYSSALQDAPMMVCRSSRAGSEVPQRESVTASPSSATRRDPYASYRSSRAGSEVPDRSPAYDPNEDRSARSSRAESEVPERGGHSEPAIPSPRRLPGKTKQSLMMIAGSAGTRSGLRVLRTGGGVSGVGRSGHRAGVHRAGRVAQSVRDHIHNVEKRLYGTVHRATTTFWFYQKLHYPLEDACAGDEAEIAENATVADGKTCSESMNFPLDPKEPSPQPRVGIHHAAKSVEVITGTSWPDAGEEAGDIGAATAAGASGMSASDPRSSTSHSSALGGGSAAALMGNVSSGYGGSSNSPSPCFDEAAFNASFENSGFLDASGDMLSESFRAPPRTDGEDSALQSVSVVAMATLLDPMSGAPVLGLCLGDYSGHIEYFEVSTADTYNSSIRRSKSLMQQNQQQEVRASPSVQMYGYGKTRGSLRYSSDEGTCTSATPNNVGSLDSAATENITHDMRGREVLRRHSHKAFVKSINALTSVAVEPYVKCLSFVRQRCSPSMISYLTASERVIKLFHVRREGFSPFNAFPGMEEVIGKTFAGSRYFARLPPQPAILPIKEFGPVANSIQGLSVSADGETFMSVEDLQVFWWSFEATDTTKATCIADLRPPSGALDEVEELVTASSFHPTHSSLFLLTRSSGILNIGDLRDPPSRDSRKYAISSQLTTQQNPFSCQAYDEILCSISGASFLGPDHVVTRDYLSLKLWDLRKPDQPCAMMPVMNYVSKYLDSLYENDSIFDRFPVVVDDISGTVVTGLYDSAVAVWQPLHPSLTLANSLVHYRADPFIEPDEAAAGGVVGVPDLEKSLADAWSQSLAAPHRSRPASQLIEEDECSMGIPEEAIPEPFTNKVLTVAIAPGGERFCYTYKNGRLVYVFERKSDIQ</sequence>
<evidence type="ECO:0000256" key="1">
    <source>
        <dbReference type="ARBA" id="ARBA00022574"/>
    </source>
</evidence>
<reference evidence="4" key="1">
    <citation type="submission" date="2019-11" db="EMBL/GenBank/DDBJ databases">
        <title>Leishmania tarentolae CDS.</title>
        <authorList>
            <person name="Goto Y."/>
            <person name="Yamagishi J."/>
        </authorList>
    </citation>
    <scope>NUCLEOTIDE SEQUENCE [LARGE SCALE GENOMIC DNA]</scope>
    <source>
        <strain evidence="4">Parrot Tar II</strain>
    </source>
</reference>
<dbReference type="GO" id="GO:0019888">
    <property type="term" value="F:protein phosphatase regulator activity"/>
    <property type="evidence" value="ECO:0007669"/>
    <property type="project" value="InterPro"/>
</dbReference>
<keyword evidence="2" id="KW-0677">Repeat</keyword>
<feature type="compositionally biased region" description="Basic and acidic residues" evidence="3">
    <location>
        <begin position="1"/>
        <end position="11"/>
    </location>
</feature>
<dbReference type="VEuPathDB" id="TriTrypDB:LtaPh_3217600"/>
<dbReference type="InterPro" id="IPR036322">
    <property type="entry name" value="WD40_repeat_dom_sf"/>
</dbReference>
<evidence type="ECO:0000313" key="4">
    <source>
        <dbReference type="EMBL" id="GET91503.1"/>
    </source>
</evidence>
<feature type="compositionally biased region" description="Polar residues" evidence="3">
    <location>
        <begin position="75"/>
        <end position="84"/>
    </location>
</feature>
<evidence type="ECO:0000256" key="2">
    <source>
        <dbReference type="ARBA" id="ARBA00022737"/>
    </source>
</evidence>
<name>A0A640KPG6_LEITA</name>
<keyword evidence="1" id="KW-0853">WD repeat</keyword>
<evidence type="ECO:0000256" key="3">
    <source>
        <dbReference type="SAM" id="MobiDB-lite"/>
    </source>
</evidence>
<feature type="compositionally biased region" description="Low complexity" evidence="3">
    <location>
        <begin position="28"/>
        <end position="37"/>
    </location>
</feature>
<dbReference type="SUPFAM" id="SSF50978">
    <property type="entry name" value="WD40 repeat-like"/>
    <property type="match status" value="1"/>
</dbReference>
<dbReference type="OrthoDB" id="6274823at2759"/>
<dbReference type="InterPro" id="IPR000009">
    <property type="entry name" value="PP2A_PR55"/>
</dbReference>
<dbReference type="GO" id="GO:0000159">
    <property type="term" value="C:protein phosphatase type 2A complex"/>
    <property type="evidence" value="ECO:0007669"/>
    <property type="project" value="InterPro"/>
</dbReference>
<accession>A0A640KPG6</accession>
<evidence type="ECO:0008006" key="6">
    <source>
        <dbReference type="Google" id="ProtNLM"/>
    </source>
</evidence>
<dbReference type="Proteomes" id="UP000419144">
    <property type="component" value="Unassembled WGS sequence"/>
</dbReference>
<feature type="region of interest" description="Disordered" evidence="3">
    <location>
        <begin position="301"/>
        <end position="323"/>
    </location>
</feature>
<proteinExistence type="predicted"/>
<organism evidence="4 5">
    <name type="scientific">Leishmania tarentolae</name>
    <name type="common">Sauroleishmania tarentolae</name>
    <dbReference type="NCBI Taxonomy" id="5689"/>
    <lineage>
        <taxon>Eukaryota</taxon>
        <taxon>Discoba</taxon>
        <taxon>Euglenozoa</taxon>
        <taxon>Kinetoplastea</taxon>
        <taxon>Metakinetoplastina</taxon>
        <taxon>Trypanosomatida</taxon>
        <taxon>Trypanosomatidae</taxon>
        <taxon>Leishmaniinae</taxon>
        <taxon>Leishmania</taxon>
        <taxon>lizard Leishmania</taxon>
    </lineage>
</organism>
<feature type="region of interest" description="Disordered" evidence="3">
    <location>
        <begin position="1"/>
        <end position="46"/>
    </location>
</feature>
<evidence type="ECO:0000313" key="5">
    <source>
        <dbReference type="Proteomes" id="UP000419144"/>
    </source>
</evidence>
<dbReference type="PANTHER" id="PTHR11871">
    <property type="entry name" value="PROTEIN PHOSPHATASE PP2A REGULATORY SUBUNIT B"/>
    <property type="match status" value="1"/>
</dbReference>
<dbReference type="PRINTS" id="PR00600">
    <property type="entry name" value="PP2APR55"/>
</dbReference>
<protein>
    <recommendedName>
        <fullName evidence="6">Serine/threonine-protein phosphatase 2A 55 kDa regulatory subunit B</fullName>
    </recommendedName>
</protein>
<keyword evidence="5" id="KW-1185">Reference proteome</keyword>
<feature type="compositionally biased region" description="Basic and acidic residues" evidence="3">
    <location>
        <begin position="112"/>
        <end position="132"/>
    </location>
</feature>
<dbReference type="AlphaFoldDB" id="A0A640KPG6"/>
<dbReference type="EMBL" id="BLBS01000048">
    <property type="protein sequence ID" value="GET91503.1"/>
    <property type="molecule type" value="Genomic_DNA"/>
</dbReference>